<keyword evidence="2" id="KW-1185">Reference proteome</keyword>
<dbReference type="Proteomes" id="UP000792457">
    <property type="component" value="Unassembled WGS sequence"/>
</dbReference>
<dbReference type="InterPro" id="IPR036397">
    <property type="entry name" value="RNaseH_sf"/>
</dbReference>
<comment type="caution">
    <text evidence="1">The sequence shown here is derived from an EMBL/GenBank/DDBJ whole genome shotgun (WGS) entry which is preliminary data.</text>
</comment>
<evidence type="ECO:0000313" key="1">
    <source>
        <dbReference type="EMBL" id="KAG8224239.1"/>
    </source>
</evidence>
<evidence type="ECO:0000313" key="2">
    <source>
        <dbReference type="Proteomes" id="UP000792457"/>
    </source>
</evidence>
<dbReference type="PANTHER" id="PTHR37984">
    <property type="entry name" value="PROTEIN CBG26694"/>
    <property type="match status" value="1"/>
</dbReference>
<protein>
    <submittedName>
        <fullName evidence="1">Uncharacterized protein</fullName>
    </submittedName>
</protein>
<dbReference type="Gene3D" id="3.30.420.10">
    <property type="entry name" value="Ribonuclease H-like superfamily/Ribonuclease H"/>
    <property type="match status" value="1"/>
</dbReference>
<accession>A0A8K0NY95</accession>
<proteinExistence type="predicted"/>
<gene>
    <name evidence="1" type="ORF">J437_LFUL002695</name>
</gene>
<sequence length="294" mass="33871">MIAIHCRGSQKTWDEHIPHLMFALRTARQETTGFSPAYLNLGRELRAPNEAFSELADANRAPFEPSAYHKALTDRLTNCYDSARKRMRQASERQARYFNLKRRNVEFPVGAVVWKRNHALSDAAKSRSAKLEPKFIGPFKVLRKESPTVYRLGTLRGKEAGAGGCGVTYPLLSNLCSCTGRESAALWWEEKGEFWGRKTGRVLRRGGERRDTWEVGNRGRTGEDTPERRRVKIREEGVVCEDLFGCKIKKLRIAIESSNYYTITSRKRYKFKRKRMGGRKLNRSKRDEFEAICD</sequence>
<dbReference type="InterPro" id="IPR050951">
    <property type="entry name" value="Retrovirus_Pol_polyprotein"/>
</dbReference>
<organism evidence="1 2">
    <name type="scientific">Ladona fulva</name>
    <name type="common">Scarce chaser dragonfly</name>
    <name type="synonym">Libellula fulva</name>
    <dbReference type="NCBI Taxonomy" id="123851"/>
    <lineage>
        <taxon>Eukaryota</taxon>
        <taxon>Metazoa</taxon>
        <taxon>Ecdysozoa</taxon>
        <taxon>Arthropoda</taxon>
        <taxon>Hexapoda</taxon>
        <taxon>Insecta</taxon>
        <taxon>Pterygota</taxon>
        <taxon>Palaeoptera</taxon>
        <taxon>Odonata</taxon>
        <taxon>Epiprocta</taxon>
        <taxon>Anisoptera</taxon>
        <taxon>Libelluloidea</taxon>
        <taxon>Libellulidae</taxon>
        <taxon>Ladona</taxon>
    </lineage>
</organism>
<dbReference type="PANTHER" id="PTHR37984:SF5">
    <property type="entry name" value="PROTEIN NYNRIN-LIKE"/>
    <property type="match status" value="1"/>
</dbReference>
<dbReference type="AlphaFoldDB" id="A0A8K0NY95"/>
<dbReference type="EMBL" id="KZ308188">
    <property type="protein sequence ID" value="KAG8224239.1"/>
    <property type="molecule type" value="Genomic_DNA"/>
</dbReference>
<reference evidence="1" key="2">
    <citation type="submission" date="2017-10" db="EMBL/GenBank/DDBJ databases">
        <title>Ladona fulva Genome sequencing and assembly.</title>
        <authorList>
            <person name="Murali S."/>
            <person name="Richards S."/>
            <person name="Bandaranaike D."/>
            <person name="Bellair M."/>
            <person name="Blankenburg K."/>
            <person name="Chao H."/>
            <person name="Dinh H."/>
            <person name="Doddapaneni H."/>
            <person name="Dugan-Rocha S."/>
            <person name="Elkadiri S."/>
            <person name="Gnanaolivu R."/>
            <person name="Hernandez B."/>
            <person name="Skinner E."/>
            <person name="Javaid M."/>
            <person name="Lee S."/>
            <person name="Li M."/>
            <person name="Ming W."/>
            <person name="Munidasa M."/>
            <person name="Muniz J."/>
            <person name="Nguyen L."/>
            <person name="Hughes D."/>
            <person name="Osuji N."/>
            <person name="Pu L.-L."/>
            <person name="Puazo M."/>
            <person name="Qu C."/>
            <person name="Quiroz J."/>
            <person name="Raj R."/>
            <person name="Weissenberger G."/>
            <person name="Xin Y."/>
            <person name="Zou X."/>
            <person name="Han Y."/>
            <person name="Worley K."/>
            <person name="Muzny D."/>
            <person name="Gibbs R."/>
        </authorList>
    </citation>
    <scope>NUCLEOTIDE SEQUENCE</scope>
    <source>
        <strain evidence="1">Sampled in the wild</strain>
    </source>
</reference>
<dbReference type="GO" id="GO:0003676">
    <property type="term" value="F:nucleic acid binding"/>
    <property type="evidence" value="ECO:0007669"/>
    <property type="project" value="InterPro"/>
</dbReference>
<name>A0A8K0NY95_LADFU</name>
<reference evidence="1" key="1">
    <citation type="submission" date="2013-04" db="EMBL/GenBank/DDBJ databases">
        <authorList>
            <person name="Qu J."/>
            <person name="Murali S.C."/>
            <person name="Bandaranaike D."/>
            <person name="Bellair M."/>
            <person name="Blankenburg K."/>
            <person name="Chao H."/>
            <person name="Dinh H."/>
            <person name="Doddapaneni H."/>
            <person name="Downs B."/>
            <person name="Dugan-Rocha S."/>
            <person name="Elkadiri S."/>
            <person name="Gnanaolivu R.D."/>
            <person name="Hernandez B."/>
            <person name="Javaid M."/>
            <person name="Jayaseelan J.C."/>
            <person name="Lee S."/>
            <person name="Li M."/>
            <person name="Ming W."/>
            <person name="Munidasa M."/>
            <person name="Muniz J."/>
            <person name="Nguyen L."/>
            <person name="Ongeri F."/>
            <person name="Osuji N."/>
            <person name="Pu L.-L."/>
            <person name="Puazo M."/>
            <person name="Qu C."/>
            <person name="Quiroz J."/>
            <person name="Raj R."/>
            <person name="Weissenberger G."/>
            <person name="Xin Y."/>
            <person name="Zou X."/>
            <person name="Han Y."/>
            <person name="Richards S."/>
            <person name="Worley K."/>
            <person name="Muzny D."/>
            <person name="Gibbs R."/>
        </authorList>
    </citation>
    <scope>NUCLEOTIDE SEQUENCE</scope>
    <source>
        <strain evidence="1">Sampled in the wild</strain>
    </source>
</reference>
<dbReference type="OrthoDB" id="7701485at2759"/>